<dbReference type="InterPro" id="IPR003018">
    <property type="entry name" value="GAF"/>
</dbReference>
<evidence type="ECO:0000259" key="6">
    <source>
        <dbReference type="PROSITE" id="PS50109"/>
    </source>
</evidence>
<organism evidence="8 9">
    <name type="scientific">Candidatus Scalindua rubra</name>
    <dbReference type="NCBI Taxonomy" id="1872076"/>
    <lineage>
        <taxon>Bacteria</taxon>
        <taxon>Pseudomonadati</taxon>
        <taxon>Planctomycetota</taxon>
        <taxon>Candidatus Brocadiia</taxon>
        <taxon>Candidatus Brocadiales</taxon>
        <taxon>Candidatus Scalinduaceae</taxon>
        <taxon>Candidatus Scalindua</taxon>
    </lineage>
</organism>
<dbReference type="AlphaFoldDB" id="A0A1E3X5D0"/>
<dbReference type="InterPro" id="IPR036097">
    <property type="entry name" value="HisK_dim/P_sf"/>
</dbReference>
<dbReference type="SUPFAM" id="SSF47384">
    <property type="entry name" value="Homodimeric domain of signal transducing histidine kinase"/>
    <property type="match status" value="1"/>
</dbReference>
<dbReference type="Gene3D" id="3.30.450.40">
    <property type="match status" value="1"/>
</dbReference>
<dbReference type="Pfam" id="PF02518">
    <property type="entry name" value="HATPase_c"/>
    <property type="match status" value="1"/>
</dbReference>
<dbReference type="Pfam" id="PF00072">
    <property type="entry name" value="Response_reg"/>
    <property type="match status" value="1"/>
</dbReference>
<evidence type="ECO:0000256" key="1">
    <source>
        <dbReference type="ARBA" id="ARBA00000085"/>
    </source>
</evidence>
<dbReference type="EC" id="2.7.13.3" evidence="2"/>
<dbReference type="SMART" id="SM00387">
    <property type="entry name" value="HATPase_c"/>
    <property type="match status" value="1"/>
</dbReference>
<dbReference type="PROSITE" id="PS50109">
    <property type="entry name" value="HIS_KIN"/>
    <property type="match status" value="1"/>
</dbReference>
<proteinExistence type="predicted"/>
<gene>
    <name evidence="8" type="ORF">SCARUB_04124</name>
</gene>
<dbReference type="InterPro" id="IPR001789">
    <property type="entry name" value="Sig_transdc_resp-reg_receiver"/>
</dbReference>
<evidence type="ECO:0000259" key="7">
    <source>
        <dbReference type="PROSITE" id="PS50110"/>
    </source>
</evidence>
<dbReference type="SMART" id="SM00448">
    <property type="entry name" value="REC"/>
    <property type="match status" value="1"/>
</dbReference>
<dbReference type="GO" id="GO:0000155">
    <property type="term" value="F:phosphorelay sensor kinase activity"/>
    <property type="evidence" value="ECO:0007669"/>
    <property type="project" value="InterPro"/>
</dbReference>
<protein>
    <recommendedName>
        <fullName evidence="2">histidine kinase</fullName>
        <ecNumber evidence="2">2.7.13.3</ecNumber>
    </recommendedName>
</protein>
<dbReference type="Gene3D" id="3.30.565.10">
    <property type="entry name" value="Histidine kinase-like ATPase, C-terminal domain"/>
    <property type="match status" value="1"/>
</dbReference>
<dbReference type="EMBL" id="MAYW01000179">
    <property type="protein sequence ID" value="ODS30762.1"/>
    <property type="molecule type" value="Genomic_DNA"/>
</dbReference>
<feature type="domain" description="Response regulatory" evidence="7">
    <location>
        <begin position="524"/>
        <end position="636"/>
    </location>
</feature>
<dbReference type="PANTHER" id="PTHR43065">
    <property type="entry name" value="SENSOR HISTIDINE KINASE"/>
    <property type="match status" value="1"/>
</dbReference>
<dbReference type="SUPFAM" id="SSF55781">
    <property type="entry name" value="GAF domain-like"/>
    <property type="match status" value="1"/>
</dbReference>
<dbReference type="InterPro" id="IPR003594">
    <property type="entry name" value="HATPase_dom"/>
</dbReference>
<dbReference type="InterPro" id="IPR036890">
    <property type="entry name" value="HATPase_C_sf"/>
</dbReference>
<dbReference type="PANTHER" id="PTHR43065:SF42">
    <property type="entry name" value="TWO-COMPONENT SENSOR PPRA"/>
    <property type="match status" value="1"/>
</dbReference>
<comment type="catalytic activity">
    <reaction evidence="1">
        <text>ATP + protein L-histidine = ADP + protein N-phospho-L-histidine.</text>
        <dbReference type="EC" id="2.7.13.3"/>
    </reaction>
</comment>
<dbReference type="SMART" id="SM00065">
    <property type="entry name" value="GAF"/>
    <property type="match status" value="1"/>
</dbReference>
<dbReference type="SUPFAM" id="SSF55874">
    <property type="entry name" value="ATPase domain of HSP90 chaperone/DNA topoisomerase II/histidine kinase"/>
    <property type="match status" value="1"/>
</dbReference>
<dbReference type="CDD" id="cd00156">
    <property type="entry name" value="REC"/>
    <property type="match status" value="1"/>
</dbReference>
<keyword evidence="3" id="KW-0808">Transferase</keyword>
<dbReference type="InterPro" id="IPR029016">
    <property type="entry name" value="GAF-like_dom_sf"/>
</dbReference>
<evidence type="ECO:0000256" key="2">
    <source>
        <dbReference type="ARBA" id="ARBA00012438"/>
    </source>
</evidence>
<dbReference type="Proteomes" id="UP000094056">
    <property type="component" value="Unassembled WGS sequence"/>
</dbReference>
<dbReference type="InterPro" id="IPR004358">
    <property type="entry name" value="Sig_transdc_His_kin-like_C"/>
</dbReference>
<dbReference type="PRINTS" id="PR00344">
    <property type="entry name" value="BCTRLSENSOR"/>
</dbReference>
<dbReference type="Pfam" id="PF01590">
    <property type="entry name" value="GAF"/>
    <property type="match status" value="1"/>
</dbReference>
<dbReference type="Gene3D" id="1.10.287.130">
    <property type="match status" value="1"/>
</dbReference>
<dbReference type="PROSITE" id="PS50110">
    <property type="entry name" value="RESPONSE_REGULATORY"/>
    <property type="match status" value="1"/>
</dbReference>
<keyword evidence="4 8" id="KW-0418">Kinase</keyword>
<feature type="domain" description="Histidine kinase" evidence="6">
    <location>
        <begin position="289"/>
        <end position="504"/>
    </location>
</feature>
<evidence type="ECO:0000256" key="4">
    <source>
        <dbReference type="ARBA" id="ARBA00022777"/>
    </source>
</evidence>
<accession>A0A1E3X5D0</accession>
<reference evidence="8 9" key="1">
    <citation type="submission" date="2016-07" db="EMBL/GenBank/DDBJ databases">
        <title>Draft genome of Scalindua rubra, obtained from a brine-seawater interface in the Red Sea, sheds light on salt adaptation in anammox bacteria.</title>
        <authorList>
            <person name="Speth D.R."/>
            <person name="Lagkouvardos I."/>
            <person name="Wang Y."/>
            <person name="Qian P.-Y."/>
            <person name="Dutilh B.E."/>
            <person name="Jetten M.S."/>
        </authorList>
    </citation>
    <scope>NUCLEOTIDE SEQUENCE [LARGE SCALE GENOMIC DNA]</scope>
    <source>
        <strain evidence="8">BSI-1</strain>
    </source>
</reference>
<evidence type="ECO:0000256" key="5">
    <source>
        <dbReference type="PROSITE-ProRule" id="PRU00169"/>
    </source>
</evidence>
<dbReference type="Gene3D" id="3.40.50.2300">
    <property type="match status" value="1"/>
</dbReference>
<dbReference type="SUPFAM" id="SSF52172">
    <property type="entry name" value="CheY-like"/>
    <property type="match status" value="1"/>
</dbReference>
<evidence type="ECO:0000313" key="9">
    <source>
        <dbReference type="Proteomes" id="UP000094056"/>
    </source>
</evidence>
<dbReference type="InterPro" id="IPR011006">
    <property type="entry name" value="CheY-like_superfamily"/>
</dbReference>
<feature type="modified residue" description="4-aspartylphosphate" evidence="5">
    <location>
        <position position="573"/>
    </location>
</feature>
<name>A0A1E3X5D0_9BACT</name>
<evidence type="ECO:0000313" key="8">
    <source>
        <dbReference type="EMBL" id="ODS30762.1"/>
    </source>
</evidence>
<dbReference type="InterPro" id="IPR005467">
    <property type="entry name" value="His_kinase_dom"/>
</dbReference>
<comment type="caution">
    <text evidence="8">The sequence shown here is derived from an EMBL/GenBank/DDBJ whole genome shotgun (WGS) entry which is preliminary data.</text>
</comment>
<keyword evidence="5" id="KW-0597">Phosphoprotein</keyword>
<evidence type="ECO:0000256" key="3">
    <source>
        <dbReference type="ARBA" id="ARBA00022679"/>
    </source>
</evidence>
<sequence>MLLKKLLGEILADMGFTKQHLAKALKIQRKICRDKALPERLQRNKLISEARLATDTTPMLGQILIDMGVATKEQLDQAIKKQEKMIEVYKLLKSEKLGAVAEECSIINSNLNIAEVLESIMKYANKVTNSVASTLMLLDEETGELVLSVPTGPKSDELTDYRLPPGKGIAGWVAANEQHALVPDARKDSRSYGKVDEISGFETKSILCVPLKAKSKLIGVLEVINKADDTSFTEEDAMLLNIFANQAAIAIENARFYGELKEKTEEEKKLLKKFAESEKLRALGLMASGMAHDFNNMLTIMLGTIELIEIEKDKDVILKKMHVIKKAAIDSAHIIKKIQKFTKTEEEDIQFKPVEINDLVRESIEITTPIWKDDLQAEGISIEIVDTLLEEELIINGNDSDLREAIINLIFNSVDAMPEGGKINIATYMKGENVCLEISDNGVGMTEETKNRIFDPFFTTKGVSHSGLGMSVLYGIIKRHNGVVEIKTEPGEGTSFIIGLSKRREMIEKRDEKVLPVVEVEKAKVLVIDDKPEIAMLLSDILSSQGHQTHVFNSGKDGIEAFKKGDYDMLVTDLGMPDISGWEVISVAKQINPRVLIGMVTGWDIAVDEAKQKGVDFIIHKPFRPNQIKQAVTNAFKSKA</sequence>